<accession>A0A7M2YAG8</accession>
<protein>
    <submittedName>
        <fullName evidence="5">Glycosyltransferase family 2 protein</fullName>
    </submittedName>
</protein>
<dbReference type="EMBL" id="CP040442">
    <property type="protein sequence ID" value="QOW10564.1"/>
    <property type="molecule type" value="Genomic_DNA"/>
</dbReference>
<dbReference type="PANTHER" id="PTHR43179">
    <property type="entry name" value="RHAMNOSYLTRANSFERASE WBBL"/>
    <property type="match status" value="1"/>
</dbReference>
<evidence type="ECO:0000256" key="3">
    <source>
        <dbReference type="ARBA" id="ARBA00022679"/>
    </source>
</evidence>
<dbReference type="InterPro" id="IPR001173">
    <property type="entry name" value="Glyco_trans_2-like"/>
</dbReference>
<dbReference type="Gene3D" id="3.90.550.10">
    <property type="entry name" value="Spore Coat Polysaccharide Biosynthesis Protein SpsA, Chain A"/>
    <property type="match status" value="1"/>
</dbReference>
<dbReference type="CDD" id="cd04186">
    <property type="entry name" value="GT_2_like_c"/>
    <property type="match status" value="1"/>
</dbReference>
<sequence length="286" mass="33307">MKLSIIIVTFNSMRLIKDCIDSIYKYNDLPDDQLEIIVVDNSSEEEGAVIKKFLEDNYDDKIIFFKNQNLGYGHGNNIGIRAATGDIIAIMNPDVRLKESLFKKAIEHFSDEQVATVGFSQHNGSTDYSYFINPEYFVPVFSSLILKLVNKVKYFNPVKFYLSGAFVFFRKIDFEKIGLYDESIFMYFEEPDVALRLNKLGKKTIFDPSRSYIHLIEVKDAYNVKLLDIGTEAIKIYFTKYKFNLKKYLKRRLLELKFHRILFTLTGNKDRVEMANAYITSLSKLL</sequence>
<dbReference type="Pfam" id="PF00535">
    <property type="entry name" value="Glycos_transf_2"/>
    <property type="match status" value="1"/>
</dbReference>
<evidence type="ECO:0000259" key="4">
    <source>
        <dbReference type="Pfam" id="PF00535"/>
    </source>
</evidence>
<keyword evidence="3 5" id="KW-0808">Transferase</keyword>
<dbReference type="GO" id="GO:0016757">
    <property type="term" value="F:glycosyltransferase activity"/>
    <property type="evidence" value="ECO:0007669"/>
    <property type="project" value="UniProtKB-KW"/>
</dbReference>
<evidence type="ECO:0000313" key="6">
    <source>
        <dbReference type="Proteomes" id="UP000594195"/>
    </source>
</evidence>
<gene>
    <name evidence="5" type="ORF">Q73A0000_09360</name>
</gene>
<feature type="domain" description="Glycosyltransferase 2-like" evidence="4">
    <location>
        <begin position="4"/>
        <end position="173"/>
    </location>
</feature>
<keyword evidence="6" id="KW-1185">Reference proteome</keyword>
<comment type="similarity">
    <text evidence="1">Belongs to the glycosyltransferase 2 family.</text>
</comment>
<reference evidence="5 6" key="1">
    <citation type="submission" date="2019-05" db="EMBL/GenBank/DDBJ databases">
        <title>Chryseobacterium sp. isolated from King George Island, maritime Antarctica.</title>
        <authorList>
            <person name="Peng X."/>
        </authorList>
    </citation>
    <scope>NUCLEOTIDE SEQUENCE [LARGE SCALE GENOMIC DNA]</scope>
    <source>
        <strain evidence="5 6">7-3A</strain>
    </source>
</reference>
<evidence type="ECO:0000313" key="5">
    <source>
        <dbReference type="EMBL" id="QOW10564.1"/>
    </source>
</evidence>
<evidence type="ECO:0000256" key="1">
    <source>
        <dbReference type="ARBA" id="ARBA00006739"/>
    </source>
</evidence>
<dbReference type="PANTHER" id="PTHR43179:SF12">
    <property type="entry name" value="GALACTOFURANOSYLTRANSFERASE GLFT2"/>
    <property type="match status" value="1"/>
</dbReference>
<proteinExistence type="inferred from homology"/>
<keyword evidence="2" id="KW-0328">Glycosyltransferase</keyword>
<dbReference type="AlphaFoldDB" id="A0A7M2YAG8"/>
<dbReference type="Proteomes" id="UP000594195">
    <property type="component" value="Chromosome"/>
</dbReference>
<name>A0A7M2YAG8_9FLAO</name>
<organism evidence="5 6">
    <name type="scientific">Kaistella flava</name>
    <name type="common">ex Peng et al. 2021</name>
    <dbReference type="NCBI Taxonomy" id="2038776"/>
    <lineage>
        <taxon>Bacteria</taxon>
        <taxon>Pseudomonadati</taxon>
        <taxon>Bacteroidota</taxon>
        <taxon>Flavobacteriia</taxon>
        <taxon>Flavobacteriales</taxon>
        <taxon>Weeksellaceae</taxon>
        <taxon>Chryseobacterium group</taxon>
        <taxon>Kaistella</taxon>
    </lineage>
</organism>
<evidence type="ECO:0000256" key="2">
    <source>
        <dbReference type="ARBA" id="ARBA00022676"/>
    </source>
</evidence>
<dbReference type="InterPro" id="IPR029044">
    <property type="entry name" value="Nucleotide-diphossugar_trans"/>
</dbReference>
<dbReference type="SUPFAM" id="SSF53448">
    <property type="entry name" value="Nucleotide-diphospho-sugar transferases"/>
    <property type="match status" value="1"/>
</dbReference>
<dbReference type="KEGG" id="kfa:Q73A0000_09360"/>
<dbReference type="RefSeq" id="WP_193810728.1">
    <property type="nucleotide sequence ID" value="NZ_CP040442.1"/>
</dbReference>